<dbReference type="Gene3D" id="1.20.1130.10">
    <property type="entry name" value="Photosystem I PsaA/PsaB"/>
    <property type="match status" value="1"/>
</dbReference>
<dbReference type="AlphaFoldDB" id="A0AA88VKQ8"/>
<accession>A0AA88VKQ8</accession>
<dbReference type="Pfam" id="PF00223">
    <property type="entry name" value="PsaA_PsaB"/>
    <property type="match status" value="1"/>
</dbReference>
<comment type="caution">
    <text evidence="1">The sequence shown here is derived from an EMBL/GenBank/DDBJ whole genome shotgun (WGS) entry which is preliminary data.</text>
</comment>
<dbReference type="PANTHER" id="PTHR30128:SF19">
    <property type="entry name" value="PHOTOSYSTEM I P700 CHLOROPHYLL A APOPROTEIN A1-RELATED"/>
    <property type="match status" value="1"/>
</dbReference>
<evidence type="ECO:0000313" key="1">
    <source>
        <dbReference type="EMBL" id="KAK3009033.1"/>
    </source>
</evidence>
<dbReference type="EMBL" id="JAVXUP010001688">
    <property type="protein sequence ID" value="KAK3009033.1"/>
    <property type="molecule type" value="Genomic_DNA"/>
</dbReference>
<sequence>MVDRALLIEKSDGDTQRKRALLSGTRPNLSNWQGGKNLNTGGTAILTLLRRFHPQTQSLWLIDFAHHYLAIAFTFLVAGHMYRTNFGVGHIMKDLLDAQIRPPGGVLPGACMQEGSLSLMQMAKISSALYDYQSNKNLFH</sequence>
<dbReference type="GO" id="GO:0009535">
    <property type="term" value="C:chloroplast thylakoid membrane"/>
    <property type="evidence" value="ECO:0007669"/>
    <property type="project" value="TreeGrafter"/>
</dbReference>
<dbReference type="PANTHER" id="PTHR30128">
    <property type="entry name" value="OUTER MEMBRANE PROTEIN, OMPA-RELATED"/>
    <property type="match status" value="1"/>
</dbReference>
<dbReference type="InterPro" id="IPR036408">
    <property type="entry name" value="PSI_PsaA/B_sf"/>
</dbReference>
<proteinExistence type="predicted"/>
<dbReference type="SUPFAM" id="SSF81558">
    <property type="entry name" value="Photosystem I subunits PsaA/PsaB"/>
    <property type="match status" value="1"/>
</dbReference>
<dbReference type="GO" id="GO:0015979">
    <property type="term" value="P:photosynthesis"/>
    <property type="evidence" value="ECO:0007669"/>
    <property type="project" value="InterPro"/>
</dbReference>
<organism evidence="1 2">
    <name type="scientific">Escallonia herrerae</name>
    <dbReference type="NCBI Taxonomy" id="1293975"/>
    <lineage>
        <taxon>Eukaryota</taxon>
        <taxon>Viridiplantae</taxon>
        <taxon>Streptophyta</taxon>
        <taxon>Embryophyta</taxon>
        <taxon>Tracheophyta</taxon>
        <taxon>Spermatophyta</taxon>
        <taxon>Magnoliopsida</taxon>
        <taxon>eudicotyledons</taxon>
        <taxon>Gunneridae</taxon>
        <taxon>Pentapetalae</taxon>
        <taxon>asterids</taxon>
        <taxon>campanulids</taxon>
        <taxon>Escalloniales</taxon>
        <taxon>Escalloniaceae</taxon>
        <taxon>Escallonia</taxon>
    </lineage>
</organism>
<protein>
    <recommendedName>
        <fullName evidence="3">Photosystem I P700 apoprotein A2</fullName>
    </recommendedName>
</protein>
<dbReference type="InterPro" id="IPR001280">
    <property type="entry name" value="PSI_PsaA/B"/>
</dbReference>
<name>A0AA88VKQ8_9ASTE</name>
<evidence type="ECO:0008006" key="3">
    <source>
        <dbReference type="Google" id="ProtNLM"/>
    </source>
</evidence>
<feature type="non-terminal residue" evidence="1">
    <location>
        <position position="1"/>
    </location>
</feature>
<gene>
    <name evidence="1" type="ORF">RJ639_014985</name>
</gene>
<dbReference type="Proteomes" id="UP001188597">
    <property type="component" value="Unassembled WGS sequence"/>
</dbReference>
<reference evidence="1" key="1">
    <citation type="submission" date="2022-12" db="EMBL/GenBank/DDBJ databases">
        <title>Draft genome assemblies for two species of Escallonia (Escalloniales).</title>
        <authorList>
            <person name="Chanderbali A."/>
            <person name="Dervinis C."/>
            <person name="Anghel I."/>
            <person name="Soltis D."/>
            <person name="Soltis P."/>
            <person name="Zapata F."/>
        </authorList>
    </citation>
    <scope>NUCLEOTIDE SEQUENCE</scope>
    <source>
        <strain evidence="1">UCBG64.0493</strain>
        <tissue evidence="1">Leaf</tissue>
    </source>
</reference>
<keyword evidence="2" id="KW-1185">Reference proteome</keyword>
<evidence type="ECO:0000313" key="2">
    <source>
        <dbReference type="Proteomes" id="UP001188597"/>
    </source>
</evidence>